<dbReference type="EMBL" id="CAFBNL010000073">
    <property type="protein sequence ID" value="CAB4958231.1"/>
    <property type="molecule type" value="Genomic_DNA"/>
</dbReference>
<keyword evidence="1" id="KW-1133">Transmembrane helix</keyword>
<name>A0A6J7KRY4_9ZZZZ</name>
<keyword evidence="1" id="KW-0812">Transmembrane</keyword>
<protein>
    <submittedName>
        <fullName evidence="2">Unannotated protein</fullName>
    </submittedName>
</protein>
<organism evidence="2">
    <name type="scientific">freshwater metagenome</name>
    <dbReference type="NCBI Taxonomy" id="449393"/>
    <lineage>
        <taxon>unclassified sequences</taxon>
        <taxon>metagenomes</taxon>
        <taxon>ecological metagenomes</taxon>
    </lineage>
</organism>
<evidence type="ECO:0000313" key="2">
    <source>
        <dbReference type="EMBL" id="CAB4958231.1"/>
    </source>
</evidence>
<keyword evidence="1" id="KW-0472">Membrane</keyword>
<feature type="transmembrane region" description="Helical" evidence="1">
    <location>
        <begin position="38"/>
        <end position="58"/>
    </location>
</feature>
<accession>A0A6J7KRY4</accession>
<dbReference type="AlphaFoldDB" id="A0A6J7KRY4"/>
<gene>
    <name evidence="2" type="ORF">UFOPK3789_01121</name>
</gene>
<reference evidence="2" key="1">
    <citation type="submission" date="2020-05" db="EMBL/GenBank/DDBJ databases">
        <authorList>
            <person name="Chiriac C."/>
            <person name="Salcher M."/>
            <person name="Ghai R."/>
            <person name="Kavagutti S V."/>
        </authorList>
    </citation>
    <scope>NUCLEOTIDE SEQUENCE</scope>
</reference>
<evidence type="ECO:0000256" key="1">
    <source>
        <dbReference type="SAM" id="Phobius"/>
    </source>
</evidence>
<sequence length="95" mass="10185">MSARQCAARANLGSLDAMASTSAKLELMSARCKRFSTLLAKMPGFFICIAAVSIWAGVPVAMGGAGSWNVLLFGTERVRVVEDLRVYGTPPEAFW</sequence>
<proteinExistence type="predicted"/>